<dbReference type="Proteomes" id="UP000038010">
    <property type="component" value="Unassembled WGS sequence"/>
</dbReference>
<evidence type="ECO:0000313" key="2">
    <source>
        <dbReference type="Proteomes" id="UP000038010"/>
    </source>
</evidence>
<accession>A0A0N1H468</accession>
<reference evidence="1 2" key="1">
    <citation type="submission" date="2015-06" db="EMBL/GenBank/DDBJ databases">
        <title>Draft genome of the ant-associated black yeast Phialophora attae CBS 131958.</title>
        <authorList>
            <person name="Moreno L.F."/>
            <person name="Stielow B.J."/>
            <person name="de Hoog S."/>
            <person name="Vicente V.A."/>
            <person name="Weiss V.A."/>
            <person name="de Vries M."/>
            <person name="Cruz L.M."/>
            <person name="Souza E.M."/>
        </authorList>
    </citation>
    <scope>NUCLEOTIDE SEQUENCE [LARGE SCALE GENOMIC DNA]</scope>
    <source>
        <strain evidence="1 2">CBS 131958</strain>
    </source>
</reference>
<keyword evidence="2" id="KW-1185">Reference proteome</keyword>
<comment type="caution">
    <text evidence="1">The sequence shown here is derived from an EMBL/GenBank/DDBJ whole genome shotgun (WGS) entry which is preliminary data.</text>
</comment>
<dbReference type="RefSeq" id="XP_017999905.1">
    <property type="nucleotide sequence ID" value="XM_018140249.1"/>
</dbReference>
<proteinExistence type="predicted"/>
<sequence length="104" mass="12478">MAASVLVLVRPKASKLEETWKLVQWVSEQVQKHEPEVSAYRYWRTGQGDGTEYVIYFETASEDILRDRWSKDHHQEVKRQVEQGDLLKEPFRYRILRSEGGWRR</sequence>
<gene>
    <name evidence="1" type="ORF">AB675_11405</name>
</gene>
<name>A0A0N1H468_9EURO</name>
<dbReference type="GeneID" id="28732129"/>
<organism evidence="1 2">
    <name type="scientific">Cyphellophora attinorum</name>
    <dbReference type="NCBI Taxonomy" id="1664694"/>
    <lineage>
        <taxon>Eukaryota</taxon>
        <taxon>Fungi</taxon>
        <taxon>Dikarya</taxon>
        <taxon>Ascomycota</taxon>
        <taxon>Pezizomycotina</taxon>
        <taxon>Eurotiomycetes</taxon>
        <taxon>Chaetothyriomycetidae</taxon>
        <taxon>Chaetothyriales</taxon>
        <taxon>Cyphellophoraceae</taxon>
        <taxon>Cyphellophora</taxon>
    </lineage>
</organism>
<dbReference type="AlphaFoldDB" id="A0A0N1H468"/>
<evidence type="ECO:0000313" key="1">
    <source>
        <dbReference type="EMBL" id="KPI39942.1"/>
    </source>
</evidence>
<dbReference type="VEuPathDB" id="FungiDB:AB675_11405"/>
<dbReference type="EMBL" id="LFJN01000013">
    <property type="protein sequence ID" value="KPI39942.1"/>
    <property type="molecule type" value="Genomic_DNA"/>
</dbReference>
<dbReference type="Gene3D" id="3.30.70.100">
    <property type="match status" value="1"/>
</dbReference>
<protein>
    <recommendedName>
        <fullName evidence="3">ABM domain-containing protein</fullName>
    </recommendedName>
</protein>
<evidence type="ECO:0008006" key="3">
    <source>
        <dbReference type="Google" id="ProtNLM"/>
    </source>
</evidence>